<protein>
    <recommendedName>
        <fullName evidence="3">Aconitase A/isopropylmalate dehydratase small subunit swivel domain-containing protein</fullName>
    </recommendedName>
</protein>
<dbReference type="PANTHER" id="PTHR43345">
    <property type="entry name" value="3-ISOPROPYLMALATE DEHYDRATASE SMALL SUBUNIT 2-RELATED-RELATED"/>
    <property type="match status" value="1"/>
</dbReference>
<dbReference type="InterPro" id="IPR033940">
    <property type="entry name" value="IPMI_Swivel"/>
</dbReference>
<dbReference type="InterPro" id="IPR015928">
    <property type="entry name" value="Aconitase/3IPM_dehydase_swvl"/>
</dbReference>
<dbReference type="Pfam" id="PF00694">
    <property type="entry name" value="Aconitase_C"/>
    <property type="match status" value="1"/>
</dbReference>
<evidence type="ECO:0000313" key="4">
    <source>
        <dbReference type="EMBL" id="KKN45922.1"/>
    </source>
</evidence>
<dbReference type="InterPro" id="IPR050075">
    <property type="entry name" value="LeuD"/>
</dbReference>
<accession>A0A0F9R980</accession>
<comment type="caution">
    <text evidence="4">The sequence shown here is derived from an EMBL/GenBank/DDBJ whole genome shotgun (WGS) entry which is preliminary data.</text>
</comment>
<dbReference type="SUPFAM" id="SSF52016">
    <property type="entry name" value="LeuD/IlvD-like"/>
    <property type="match status" value="1"/>
</dbReference>
<reference evidence="4" key="1">
    <citation type="journal article" date="2015" name="Nature">
        <title>Complex archaea that bridge the gap between prokaryotes and eukaryotes.</title>
        <authorList>
            <person name="Spang A."/>
            <person name="Saw J.H."/>
            <person name="Jorgensen S.L."/>
            <person name="Zaremba-Niedzwiedzka K."/>
            <person name="Martijn J."/>
            <person name="Lind A.E."/>
            <person name="van Eijk R."/>
            <person name="Schleper C."/>
            <person name="Guy L."/>
            <person name="Ettema T.J."/>
        </authorList>
    </citation>
    <scope>NUCLEOTIDE SEQUENCE</scope>
</reference>
<dbReference type="NCBIfam" id="TIGR02087">
    <property type="entry name" value="LEUD_arch"/>
    <property type="match status" value="1"/>
</dbReference>
<proteinExistence type="inferred from homology"/>
<dbReference type="EMBL" id="LAZR01001359">
    <property type="protein sequence ID" value="KKN45922.1"/>
    <property type="molecule type" value="Genomic_DNA"/>
</dbReference>
<evidence type="ECO:0000259" key="3">
    <source>
        <dbReference type="Pfam" id="PF00694"/>
    </source>
</evidence>
<sequence length="167" mass="18832">MKTIKGKIIKYNQKNINTDLIIPARYLTKSDSSFLAEHCMEDLDSDFKEKRMNIGATILVADSNFGCGSSREQAPIALKNSGIECVIAPSFARIFFRNAINIGLLIIEFDQINEIHTGDEIDIDFKECLIKNLSTNKAYKIKKLPEFLLEIISAKGLVNFARKMLLN</sequence>
<evidence type="ECO:0000256" key="2">
    <source>
        <dbReference type="ARBA" id="ARBA00023239"/>
    </source>
</evidence>
<comment type="similarity">
    <text evidence="1">Belongs to the LeuD family. LeuD type 2 subfamily.</text>
</comment>
<dbReference type="PANTHER" id="PTHR43345:SF2">
    <property type="entry name" value="3-ISOPROPYLMALATE DEHYDRATASE SMALL SUBUNIT 1"/>
    <property type="match status" value="1"/>
</dbReference>
<organism evidence="4">
    <name type="scientific">marine sediment metagenome</name>
    <dbReference type="NCBI Taxonomy" id="412755"/>
    <lineage>
        <taxon>unclassified sequences</taxon>
        <taxon>metagenomes</taxon>
        <taxon>ecological metagenomes</taxon>
    </lineage>
</organism>
<dbReference type="AlphaFoldDB" id="A0A0F9R980"/>
<keyword evidence="2" id="KW-0456">Lyase</keyword>
<dbReference type="GO" id="GO:0016836">
    <property type="term" value="F:hydro-lyase activity"/>
    <property type="evidence" value="ECO:0007669"/>
    <property type="project" value="InterPro"/>
</dbReference>
<feature type="domain" description="Aconitase A/isopropylmalate dehydratase small subunit swivel" evidence="3">
    <location>
        <begin position="46"/>
        <end position="111"/>
    </location>
</feature>
<gene>
    <name evidence="4" type="ORF">LCGC14_0678230</name>
</gene>
<dbReference type="CDD" id="cd01577">
    <property type="entry name" value="IPMI_Swivel"/>
    <property type="match status" value="1"/>
</dbReference>
<dbReference type="Gene3D" id="3.20.19.10">
    <property type="entry name" value="Aconitase, domain 4"/>
    <property type="match status" value="1"/>
</dbReference>
<name>A0A0F9R980_9ZZZZ</name>
<dbReference type="InterPro" id="IPR000573">
    <property type="entry name" value="AconitaseA/IPMdHydase_ssu_swvl"/>
</dbReference>
<evidence type="ECO:0000256" key="1">
    <source>
        <dbReference type="ARBA" id="ARBA00009869"/>
    </source>
</evidence>
<dbReference type="InterPro" id="IPR011827">
    <property type="entry name" value="LeuD_type2/HacB/DmdB"/>
</dbReference>